<sequence>MAKEKRTYYQSFIRQLGLFFIYVLIGSTLPFLMISKARYEEPSQFTIFLGKKSLYHAKEFEGLIHSYFTVSLILLIILPVFAILIKYLFKRMGHPFLAHLQSWLIFLACSVILTFTLFSLTVQNDFLHLYWGFYFCQAFYWIFILREWWHLSGMVDKRNHPLDDERAEEKEQPAE</sequence>
<feature type="transmembrane region" description="Helical" evidence="1">
    <location>
        <begin position="64"/>
        <end position="89"/>
    </location>
</feature>
<evidence type="ECO:0000313" key="2">
    <source>
        <dbReference type="EMBL" id="VED66807.1"/>
    </source>
</evidence>
<evidence type="ECO:0000256" key="1">
    <source>
        <dbReference type="SAM" id="Phobius"/>
    </source>
</evidence>
<evidence type="ECO:0000313" key="3">
    <source>
        <dbReference type="Proteomes" id="UP000270025"/>
    </source>
</evidence>
<keyword evidence="1" id="KW-1133">Transmembrane helix</keyword>
<gene>
    <name evidence="2" type="ORF">NCTC3166_00619</name>
</gene>
<keyword evidence="3" id="KW-1185">Reference proteome</keyword>
<dbReference type="Proteomes" id="UP000270025">
    <property type="component" value="Chromosome"/>
</dbReference>
<feature type="transmembrane region" description="Helical" evidence="1">
    <location>
        <begin position="128"/>
        <end position="149"/>
    </location>
</feature>
<dbReference type="AlphaFoldDB" id="A0A3S4PZ86"/>
<keyword evidence="1" id="KW-0472">Membrane</keyword>
<protein>
    <submittedName>
        <fullName evidence="2">Uncharacterized protein</fullName>
    </submittedName>
</protein>
<accession>A0A3S4PZ86</accession>
<proteinExistence type="predicted"/>
<dbReference type="EMBL" id="LR134266">
    <property type="protein sequence ID" value="VED66807.1"/>
    <property type="molecule type" value="Genomic_DNA"/>
</dbReference>
<feature type="transmembrane region" description="Helical" evidence="1">
    <location>
        <begin position="101"/>
        <end position="122"/>
    </location>
</feature>
<keyword evidence="1" id="KW-0812">Transmembrane</keyword>
<feature type="transmembrane region" description="Helical" evidence="1">
    <location>
        <begin position="12"/>
        <end position="34"/>
    </location>
</feature>
<reference evidence="2 3" key="1">
    <citation type="submission" date="2018-12" db="EMBL/GenBank/DDBJ databases">
        <authorList>
            <consortium name="Pathogen Informatics"/>
        </authorList>
    </citation>
    <scope>NUCLEOTIDE SEQUENCE [LARGE SCALE GENOMIC DNA]</scope>
    <source>
        <strain evidence="2 3">NCTC3166</strain>
    </source>
</reference>
<dbReference type="KEGG" id="svf:NCTC3166_00619"/>
<dbReference type="RefSeq" id="WP_126403924.1">
    <property type="nucleotide sequence ID" value="NZ_LR134266.1"/>
</dbReference>
<name>A0A3S4PZ86_9STRE</name>
<organism evidence="2 3">
    <name type="scientific">Streptococcus viridans</name>
    <dbReference type="NCBI Taxonomy" id="78535"/>
    <lineage>
        <taxon>Bacteria</taxon>
        <taxon>Bacillati</taxon>
        <taxon>Bacillota</taxon>
        <taxon>Bacilli</taxon>
        <taxon>Lactobacillales</taxon>
        <taxon>Streptococcaceae</taxon>
        <taxon>Streptococcus</taxon>
    </lineage>
</organism>